<evidence type="ECO:0000313" key="1">
    <source>
        <dbReference type="EMBL" id="MBX62607.1"/>
    </source>
</evidence>
<reference evidence="1" key="1">
    <citation type="submission" date="2018-02" db="EMBL/GenBank/DDBJ databases">
        <title>Rhizophora mucronata_Transcriptome.</title>
        <authorList>
            <person name="Meera S.P."/>
            <person name="Sreeshan A."/>
            <person name="Augustine A."/>
        </authorList>
    </citation>
    <scope>NUCLEOTIDE SEQUENCE</scope>
    <source>
        <tissue evidence="1">Leaf</tissue>
    </source>
</reference>
<sequence length="25" mass="3147">MCLVWSVRYNMFDNDGYMESTWWIV</sequence>
<organism evidence="1">
    <name type="scientific">Rhizophora mucronata</name>
    <name type="common">Asiatic mangrove</name>
    <dbReference type="NCBI Taxonomy" id="61149"/>
    <lineage>
        <taxon>Eukaryota</taxon>
        <taxon>Viridiplantae</taxon>
        <taxon>Streptophyta</taxon>
        <taxon>Embryophyta</taxon>
        <taxon>Tracheophyta</taxon>
        <taxon>Spermatophyta</taxon>
        <taxon>Magnoliopsida</taxon>
        <taxon>eudicotyledons</taxon>
        <taxon>Gunneridae</taxon>
        <taxon>Pentapetalae</taxon>
        <taxon>rosids</taxon>
        <taxon>fabids</taxon>
        <taxon>Malpighiales</taxon>
        <taxon>Rhizophoraceae</taxon>
        <taxon>Rhizophora</taxon>
    </lineage>
</organism>
<dbReference type="AlphaFoldDB" id="A0A2P2Q6K2"/>
<accession>A0A2P2Q6K2</accession>
<name>A0A2P2Q6K2_RHIMU</name>
<protein>
    <submittedName>
        <fullName evidence="1">Uncharacterized protein</fullName>
    </submittedName>
</protein>
<dbReference type="EMBL" id="GGEC01082123">
    <property type="protein sequence ID" value="MBX62607.1"/>
    <property type="molecule type" value="Transcribed_RNA"/>
</dbReference>
<proteinExistence type="predicted"/>